<evidence type="ECO:0000313" key="1">
    <source>
        <dbReference type="EMBL" id="NEU05699.1"/>
    </source>
</evidence>
<evidence type="ECO:0000313" key="2">
    <source>
        <dbReference type="Proteomes" id="UP000481872"/>
    </source>
</evidence>
<dbReference type="RefSeq" id="WP_199870402.1">
    <property type="nucleotide sequence ID" value="NZ_JAAGPU010000024.1"/>
</dbReference>
<dbReference type="AlphaFoldDB" id="A0A6M0H509"/>
<accession>A0A6M0H509</accession>
<name>A0A6M0H509_9CLOT</name>
<comment type="caution">
    <text evidence="1">The sequence shown here is derived from an EMBL/GenBank/DDBJ whole genome shotgun (WGS) entry which is preliminary data.</text>
</comment>
<sequence>MKDVNWYLKEKVTTNESEIKSNVSTVITDLNYVNSGTITLKYYQTLGITTVTSSNAINVKTAILAAKKEKGSKLTRAEIMKVVSLNIKK</sequence>
<dbReference type="Proteomes" id="UP000481872">
    <property type="component" value="Unassembled WGS sequence"/>
</dbReference>
<organism evidence="1 2">
    <name type="scientific">Clostridium senegalense</name>
    <dbReference type="NCBI Taxonomy" id="1465809"/>
    <lineage>
        <taxon>Bacteria</taxon>
        <taxon>Bacillati</taxon>
        <taxon>Bacillota</taxon>
        <taxon>Clostridia</taxon>
        <taxon>Eubacteriales</taxon>
        <taxon>Clostridiaceae</taxon>
        <taxon>Clostridium</taxon>
    </lineage>
</organism>
<keyword evidence="2" id="KW-1185">Reference proteome</keyword>
<dbReference type="EMBL" id="JAAGPU010000024">
    <property type="protein sequence ID" value="NEU05699.1"/>
    <property type="molecule type" value="Genomic_DNA"/>
</dbReference>
<protein>
    <submittedName>
        <fullName evidence="1">Uncharacterized protein</fullName>
    </submittedName>
</protein>
<proteinExistence type="predicted"/>
<gene>
    <name evidence="1" type="ORF">G3M99_12745</name>
</gene>
<reference evidence="1 2" key="1">
    <citation type="submission" date="2020-02" db="EMBL/GenBank/DDBJ databases">
        <title>Genome assembly of a novel Clostridium senegalense strain.</title>
        <authorList>
            <person name="Gupta T.B."/>
            <person name="Jauregui R."/>
            <person name="Maclean P."/>
            <person name="Nawarathana A."/>
            <person name="Brightwell G."/>
        </authorList>
    </citation>
    <scope>NUCLEOTIDE SEQUENCE [LARGE SCALE GENOMIC DNA]</scope>
    <source>
        <strain evidence="1 2">AGRFS4</strain>
    </source>
</reference>